<dbReference type="CDD" id="cd03794">
    <property type="entry name" value="GT4_WbuB-like"/>
    <property type="match status" value="1"/>
</dbReference>
<dbReference type="Proteomes" id="UP000059425">
    <property type="component" value="Chromosome"/>
</dbReference>
<evidence type="ECO:0000313" key="4">
    <source>
        <dbReference type="Proteomes" id="UP000059425"/>
    </source>
</evidence>
<reference evidence="3 4" key="2">
    <citation type="journal article" date="2018" name="Nature">
        <title>Mutant phenotypes for thousands of bacterial genes of unknown function.</title>
        <authorList>
            <person name="Price M.N."/>
            <person name="Wetmore K.M."/>
            <person name="Waters R.J."/>
            <person name="Callaghan M."/>
            <person name="Ray J."/>
            <person name="Liu H."/>
            <person name="Kuehl J.V."/>
            <person name="Melnyk R.A."/>
            <person name="Lamson J.S."/>
            <person name="Suh Y."/>
            <person name="Carlson H.K."/>
            <person name="Esquivel Z."/>
            <person name="Sadeeshkumar H."/>
            <person name="Chakraborty R."/>
            <person name="Zane G.M."/>
            <person name="Rubin B.E."/>
            <person name="Wall J.D."/>
            <person name="Visel A."/>
            <person name="Bristow J."/>
            <person name="Blow M.J."/>
            <person name="Arkin A.P."/>
            <person name="Deutschbauer A.M."/>
        </authorList>
    </citation>
    <scope>NUCLEOTIDE SEQUENCE [LARGE SCALE GENOMIC DNA]</scope>
    <source>
        <strain evidence="3 4">FW300-N2C3</strain>
    </source>
</reference>
<dbReference type="PANTHER" id="PTHR12526:SF622">
    <property type="entry name" value="GLYCOSYLTRANSFERASE (GROUP I)"/>
    <property type="match status" value="1"/>
</dbReference>
<feature type="transmembrane region" description="Helical" evidence="1">
    <location>
        <begin position="86"/>
        <end position="105"/>
    </location>
</feature>
<evidence type="ECO:0000256" key="1">
    <source>
        <dbReference type="SAM" id="Phobius"/>
    </source>
</evidence>
<evidence type="ECO:0000259" key="2">
    <source>
        <dbReference type="Pfam" id="PF13579"/>
    </source>
</evidence>
<accession>A0A0N9WM04</accession>
<organism evidence="3 4">
    <name type="scientific">Pseudomonas fluorescens</name>
    <dbReference type="NCBI Taxonomy" id="294"/>
    <lineage>
        <taxon>Bacteria</taxon>
        <taxon>Pseudomonadati</taxon>
        <taxon>Pseudomonadota</taxon>
        <taxon>Gammaproteobacteria</taxon>
        <taxon>Pseudomonadales</taxon>
        <taxon>Pseudomonadaceae</taxon>
        <taxon>Pseudomonas</taxon>
    </lineage>
</organism>
<keyword evidence="1" id="KW-0812">Transmembrane</keyword>
<keyword evidence="1" id="KW-0472">Membrane</keyword>
<keyword evidence="1" id="KW-1133">Transmembrane helix</keyword>
<name>A0A0N9WM04_PSEFL</name>
<evidence type="ECO:0000313" key="3">
    <source>
        <dbReference type="EMBL" id="ALI05859.1"/>
    </source>
</evidence>
<sequence length="413" mass="46179">MVVLGSTMNIWYINPYAGGPGVGRYWRSFYLANAWQAQGHDVEIITPGYHHLMDDDSGKAGGQVLEGVSYNFVPAPKYKGNGLGRFLSMLCFGFFLFFFLLRLGLKKRPDLVLYSSAHPFGYPAAYLCAKLFRSKILFEVRDIWPLSLVEIAGFNKFHPVVLVLSLIERFAYYSADAVISLLPGAKQHMVSRGMKPGKFRYVPNGFSLNDINASVESQGSSLLDDLMGFKSQGDFLFFYAGALGEPNAMHLFLDALHFFEIPEGVSVKFIIVGKGEQSAELNARCRKLGYDFVLFYPQVDKAEIQQALRVVDVGFFVMHDLPIYRFGVSLNKLYDYMAAGIPVIASYNAFNDPIKEAGCGMSVVPGQPEQLAHTFQEMLLLDGTVLREMGAKGRLFLEANFEYTSLARRILEN</sequence>
<dbReference type="AlphaFoldDB" id="A0A0N9WM04"/>
<dbReference type="Gene3D" id="3.40.50.2000">
    <property type="entry name" value="Glycogen Phosphorylase B"/>
    <property type="match status" value="2"/>
</dbReference>
<dbReference type="GO" id="GO:0016757">
    <property type="term" value="F:glycosyltransferase activity"/>
    <property type="evidence" value="ECO:0007669"/>
    <property type="project" value="UniProtKB-ARBA"/>
</dbReference>
<proteinExistence type="predicted"/>
<dbReference type="InterPro" id="IPR028098">
    <property type="entry name" value="Glyco_trans_4-like_N"/>
</dbReference>
<feature type="domain" description="Glycosyltransferase subfamily 4-like N-terminal" evidence="2">
    <location>
        <begin position="21"/>
        <end position="205"/>
    </location>
</feature>
<dbReference type="SUPFAM" id="SSF53756">
    <property type="entry name" value="UDP-Glycosyltransferase/glycogen phosphorylase"/>
    <property type="match status" value="1"/>
</dbReference>
<reference evidence="4" key="1">
    <citation type="submission" date="2015-09" db="EMBL/GenBank/DDBJ databases">
        <title>Whole genome sequence of Pseudomonas fluorescens FW300-N2C3.</title>
        <authorList>
            <person name="Ray J."/>
            <person name="Melnyk R."/>
            <person name="Deutschbauer A."/>
        </authorList>
    </citation>
    <scope>NUCLEOTIDE SEQUENCE [LARGE SCALE GENOMIC DNA]</scope>
    <source>
        <strain evidence="4">FW300-N2C3</strain>
    </source>
</reference>
<dbReference type="Pfam" id="PF13579">
    <property type="entry name" value="Glyco_trans_4_4"/>
    <property type="match status" value="1"/>
</dbReference>
<dbReference type="Pfam" id="PF13692">
    <property type="entry name" value="Glyco_trans_1_4"/>
    <property type="match status" value="1"/>
</dbReference>
<gene>
    <name evidence="3" type="ORF">AO356_03360</name>
</gene>
<dbReference type="PANTHER" id="PTHR12526">
    <property type="entry name" value="GLYCOSYLTRANSFERASE"/>
    <property type="match status" value="1"/>
</dbReference>
<protein>
    <recommendedName>
        <fullName evidence="2">Glycosyltransferase subfamily 4-like N-terminal domain-containing protein</fullName>
    </recommendedName>
</protein>
<dbReference type="EMBL" id="CP012831">
    <property type="protein sequence ID" value="ALI05859.1"/>
    <property type="molecule type" value="Genomic_DNA"/>
</dbReference>